<evidence type="ECO:0008006" key="4">
    <source>
        <dbReference type="Google" id="ProtNLM"/>
    </source>
</evidence>
<dbReference type="EMBL" id="MGJJ01000013">
    <property type="protein sequence ID" value="OGN05367.1"/>
    <property type="molecule type" value="Genomic_DNA"/>
</dbReference>
<organism evidence="2 3">
    <name type="scientific">Candidatus Yanofskybacteria bacterium RIFCSPHIGHO2_01_FULL_44_22</name>
    <dbReference type="NCBI Taxonomy" id="1802669"/>
    <lineage>
        <taxon>Bacteria</taxon>
        <taxon>Candidatus Yanofskyibacteriota</taxon>
    </lineage>
</organism>
<comment type="caution">
    <text evidence="2">The sequence shown here is derived from an EMBL/GenBank/DDBJ whole genome shotgun (WGS) entry which is preliminary data.</text>
</comment>
<dbReference type="SUPFAM" id="SSF49503">
    <property type="entry name" value="Cupredoxins"/>
    <property type="match status" value="1"/>
</dbReference>
<dbReference type="InterPro" id="IPR008972">
    <property type="entry name" value="Cupredoxin"/>
</dbReference>
<evidence type="ECO:0000256" key="1">
    <source>
        <dbReference type="SAM" id="MobiDB-lite"/>
    </source>
</evidence>
<protein>
    <recommendedName>
        <fullName evidence="4">EfeO-type cupredoxin-like domain-containing protein</fullName>
    </recommendedName>
</protein>
<evidence type="ECO:0000313" key="2">
    <source>
        <dbReference type="EMBL" id="OGN05367.1"/>
    </source>
</evidence>
<feature type="region of interest" description="Disordered" evidence="1">
    <location>
        <begin position="29"/>
        <end position="52"/>
    </location>
</feature>
<name>A0A1F8EWY1_9BACT</name>
<accession>A0A1F8EWY1</accession>
<dbReference type="AlphaFoldDB" id="A0A1F8EWY1"/>
<dbReference type="STRING" id="1802669.A2746_00625"/>
<dbReference type="Gene3D" id="2.60.40.420">
    <property type="entry name" value="Cupredoxins - blue copper proteins"/>
    <property type="match status" value="1"/>
</dbReference>
<evidence type="ECO:0000313" key="3">
    <source>
        <dbReference type="Proteomes" id="UP000177419"/>
    </source>
</evidence>
<gene>
    <name evidence="2" type="ORF">A2746_00625</name>
</gene>
<sequence length="154" mass="16406">MKKIIIVSAFAFAAIAVFLVLRGPKNSQLGEVSPPPSAVLSPTPSESVSESVTPASGKTVIYTDAGFSPSTVTIKRGETVIFKNNSSEAMWVASAMHPTHDLYPIKGGCVNSAFDQCEEAAPGGSWSFKFDVAGIWKYHNHLNLSKFGSVVVEE</sequence>
<reference evidence="2 3" key="1">
    <citation type="journal article" date="2016" name="Nat. Commun.">
        <title>Thousands of microbial genomes shed light on interconnected biogeochemical processes in an aquifer system.</title>
        <authorList>
            <person name="Anantharaman K."/>
            <person name="Brown C.T."/>
            <person name="Hug L.A."/>
            <person name="Sharon I."/>
            <person name="Castelle C.J."/>
            <person name="Probst A.J."/>
            <person name="Thomas B.C."/>
            <person name="Singh A."/>
            <person name="Wilkins M.J."/>
            <person name="Karaoz U."/>
            <person name="Brodie E.L."/>
            <person name="Williams K.H."/>
            <person name="Hubbard S.S."/>
            <person name="Banfield J.F."/>
        </authorList>
    </citation>
    <scope>NUCLEOTIDE SEQUENCE [LARGE SCALE GENOMIC DNA]</scope>
</reference>
<dbReference type="Proteomes" id="UP000177419">
    <property type="component" value="Unassembled WGS sequence"/>
</dbReference>
<proteinExistence type="predicted"/>
<feature type="compositionally biased region" description="Low complexity" evidence="1">
    <location>
        <begin position="41"/>
        <end position="52"/>
    </location>
</feature>